<dbReference type="Pfam" id="PF14630">
    <property type="entry name" value="ORC5_C"/>
    <property type="match status" value="1"/>
</dbReference>
<proteinExistence type="predicted"/>
<dbReference type="WBParaSite" id="PSU_v2.g5566.t1">
    <property type="protein sequence ID" value="PSU_v2.g5566.t1"/>
    <property type="gene ID" value="PSU_v2.g5566"/>
</dbReference>
<evidence type="ECO:0000313" key="3">
    <source>
        <dbReference type="WBParaSite" id="PSU_v2.g5566.t1"/>
    </source>
</evidence>
<protein>
    <submittedName>
        <fullName evidence="3">Origin recognition complex subunit 5 C-terminal domain-containing protein</fullName>
    </submittedName>
</protein>
<organism evidence="2 3">
    <name type="scientific">Panagrolaimus superbus</name>
    <dbReference type="NCBI Taxonomy" id="310955"/>
    <lineage>
        <taxon>Eukaryota</taxon>
        <taxon>Metazoa</taxon>
        <taxon>Ecdysozoa</taxon>
        <taxon>Nematoda</taxon>
        <taxon>Chromadorea</taxon>
        <taxon>Rhabditida</taxon>
        <taxon>Tylenchina</taxon>
        <taxon>Panagrolaimomorpha</taxon>
        <taxon>Panagrolaimoidea</taxon>
        <taxon>Panagrolaimidae</taxon>
        <taxon>Panagrolaimus</taxon>
    </lineage>
</organism>
<reference evidence="3" key="1">
    <citation type="submission" date="2022-11" db="UniProtKB">
        <authorList>
            <consortium name="WormBaseParasite"/>
        </authorList>
    </citation>
    <scope>IDENTIFICATION</scope>
</reference>
<name>A0A914Z0Z4_9BILA</name>
<evidence type="ECO:0000313" key="2">
    <source>
        <dbReference type="Proteomes" id="UP000887577"/>
    </source>
</evidence>
<keyword evidence="2" id="KW-1185">Reference proteome</keyword>
<accession>A0A914Z0Z4</accession>
<sequence>MPDVNYLINRLCEMRLITRISNPTNISVPKYRCDASSDFVRDIANSLGIDIAYFLDGNAHELVSKLQLIKLK</sequence>
<evidence type="ECO:0000259" key="1">
    <source>
        <dbReference type="Pfam" id="PF14630"/>
    </source>
</evidence>
<dbReference type="InterPro" id="IPR047088">
    <property type="entry name" value="ORC5_C"/>
</dbReference>
<dbReference type="AlphaFoldDB" id="A0A914Z0Z4"/>
<feature type="domain" description="Origin recognition complex subunit 5 C-terminal" evidence="1">
    <location>
        <begin position="3"/>
        <end position="55"/>
    </location>
</feature>
<dbReference type="Proteomes" id="UP000887577">
    <property type="component" value="Unplaced"/>
</dbReference>